<protein>
    <submittedName>
        <fullName evidence="1">33685_t:CDS:1</fullName>
    </submittedName>
</protein>
<dbReference type="Proteomes" id="UP000789920">
    <property type="component" value="Unassembled WGS sequence"/>
</dbReference>
<gene>
    <name evidence="1" type="ORF">RPERSI_LOCUS33926</name>
</gene>
<organism evidence="1 2">
    <name type="scientific">Racocetra persica</name>
    <dbReference type="NCBI Taxonomy" id="160502"/>
    <lineage>
        <taxon>Eukaryota</taxon>
        <taxon>Fungi</taxon>
        <taxon>Fungi incertae sedis</taxon>
        <taxon>Mucoromycota</taxon>
        <taxon>Glomeromycotina</taxon>
        <taxon>Glomeromycetes</taxon>
        <taxon>Diversisporales</taxon>
        <taxon>Gigasporaceae</taxon>
        <taxon>Racocetra</taxon>
    </lineage>
</organism>
<comment type="caution">
    <text evidence="1">The sequence shown here is derived from an EMBL/GenBank/DDBJ whole genome shotgun (WGS) entry which is preliminary data.</text>
</comment>
<dbReference type="EMBL" id="CAJVQC010149261">
    <property type="protein sequence ID" value="CAG8846010.1"/>
    <property type="molecule type" value="Genomic_DNA"/>
</dbReference>
<feature type="non-terminal residue" evidence="1">
    <location>
        <position position="1"/>
    </location>
</feature>
<accession>A0ACA9SQ24</accession>
<evidence type="ECO:0000313" key="1">
    <source>
        <dbReference type="EMBL" id="CAG8846010.1"/>
    </source>
</evidence>
<feature type="non-terminal residue" evidence="1">
    <location>
        <position position="184"/>
    </location>
</feature>
<sequence length="184" mass="21427">NILMESFLQVKQEVPETFLYHCLIETLRPERTYKMSVWDFIFSFMSDKAESEFNKAFNHHLSIAASIIIFSDVHTKPLASSPKFYNWVLRKFGADAPITALCFDDLLETRVSLDIQLQTSHGINQCTFKAICNTFKIYCNTKKFFLPKHLKTISRCVSDEILCPLFEHYFAVFFDLEVTFPLPT</sequence>
<name>A0ACA9SQ24_9GLOM</name>
<proteinExistence type="predicted"/>
<keyword evidence="2" id="KW-1185">Reference proteome</keyword>
<evidence type="ECO:0000313" key="2">
    <source>
        <dbReference type="Proteomes" id="UP000789920"/>
    </source>
</evidence>
<reference evidence="1" key="1">
    <citation type="submission" date="2021-06" db="EMBL/GenBank/DDBJ databases">
        <authorList>
            <person name="Kallberg Y."/>
            <person name="Tangrot J."/>
            <person name="Rosling A."/>
        </authorList>
    </citation>
    <scope>NUCLEOTIDE SEQUENCE</scope>
    <source>
        <strain evidence="1">MA461A</strain>
    </source>
</reference>